<evidence type="ECO:0000313" key="1">
    <source>
        <dbReference type="EMBL" id="MFC7408557.1"/>
    </source>
</evidence>
<dbReference type="EMBL" id="JBHTCA010000004">
    <property type="protein sequence ID" value="MFC7408557.1"/>
    <property type="molecule type" value="Genomic_DNA"/>
</dbReference>
<name>A0ABW2QIY0_9BURK</name>
<reference evidence="2" key="1">
    <citation type="journal article" date="2019" name="Int. J. Syst. Evol. Microbiol.">
        <title>The Global Catalogue of Microorganisms (GCM) 10K type strain sequencing project: providing services to taxonomists for standard genome sequencing and annotation.</title>
        <authorList>
            <consortium name="The Broad Institute Genomics Platform"/>
            <consortium name="The Broad Institute Genome Sequencing Center for Infectious Disease"/>
            <person name="Wu L."/>
            <person name="Ma J."/>
        </authorList>
    </citation>
    <scope>NUCLEOTIDE SEQUENCE [LARGE SCALE GENOMIC DNA]</scope>
    <source>
        <strain evidence="2">CGMCC 1.12371</strain>
    </source>
</reference>
<protein>
    <submittedName>
        <fullName evidence="1">Uncharacterized protein</fullName>
    </submittedName>
</protein>
<sequence length="70" mass="7144">MAEMFSPPPRLDDVLGGVAGQGQGRRCAFGGCVLLGVTGRFAKPSYIGPYIEAGNKKASIAAGSKINVSC</sequence>
<accession>A0ABW2QIY0</accession>
<dbReference type="RefSeq" id="WP_382221049.1">
    <property type="nucleotide sequence ID" value="NZ_JBHTCA010000004.1"/>
</dbReference>
<evidence type="ECO:0000313" key="2">
    <source>
        <dbReference type="Proteomes" id="UP001596501"/>
    </source>
</evidence>
<comment type="caution">
    <text evidence="1">The sequence shown here is derived from an EMBL/GenBank/DDBJ whole genome shotgun (WGS) entry which is preliminary data.</text>
</comment>
<gene>
    <name evidence="1" type="ORF">ACFQPB_06760</name>
</gene>
<dbReference type="Proteomes" id="UP001596501">
    <property type="component" value="Unassembled WGS sequence"/>
</dbReference>
<organism evidence="1 2">
    <name type="scientific">Hydrogenophaga atypica</name>
    <dbReference type="NCBI Taxonomy" id="249409"/>
    <lineage>
        <taxon>Bacteria</taxon>
        <taxon>Pseudomonadati</taxon>
        <taxon>Pseudomonadota</taxon>
        <taxon>Betaproteobacteria</taxon>
        <taxon>Burkholderiales</taxon>
        <taxon>Comamonadaceae</taxon>
        <taxon>Hydrogenophaga</taxon>
    </lineage>
</organism>
<keyword evidence="2" id="KW-1185">Reference proteome</keyword>
<proteinExistence type="predicted"/>